<feature type="transmembrane region" description="Helical" evidence="1">
    <location>
        <begin position="55"/>
        <end position="84"/>
    </location>
</feature>
<keyword evidence="3" id="KW-1185">Reference proteome</keyword>
<dbReference type="AlphaFoldDB" id="A0A4R1KS94"/>
<feature type="transmembrane region" description="Helical" evidence="1">
    <location>
        <begin position="96"/>
        <end position="115"/>
    </location>
</feature>
<accession>A0A4R1KS94</accession>
<evidence type="ECO:0000256" key="1">
    <source>
        <dbReference type="SAM" id="Phobius"/>
    </source>
</evidence>
<proteinExistence type="predicted"/>
<comment type="caution">
    <text evidence="2">The sequence shown here is derived from an EMBL/GenBank/DDBJ whole genome shotgun (WGS) entry which is preliminary data.</text>
</comment>
<protein>
    <submittedName>
        <fullName evidence="2">Uncharacterized protein</fullName>
    </submittedName>
</protein>
<dbReference type="Proteomes" id="UP000295714">
    <property type="component" value="Unassembled WGS sequence"/>
</dbReference>
<evidence type="ECO:0000313" key="3">
    <source>
        <dbReference type="Proteomes" id="UP000295714"/>
    </source>
</evidence>
<feature type="transmembrane region" description="Helical" evidence="1">
    <location>
        <begin position="12"/>
        <end position="35"/>
    </location>
</feature>
<sequence length="148" mass="17427">MNIQIFPNKFKKIGLILSVIGFLISLRFNIILPGISVNELNENYNPQFNSTTDILTAYSGGIYTISLFLFQIVSMFGVVIYMMSKEKIEDDYINKIRLEAFQLTTLIFVVFTILLHSLYPYLTFTFNIIFLFMWTYLIIFFLKKKFHL</sequence>
<name>A0A4R1KS94_9FLAO</name>
<keyword evidence="1" id="KW-0812">Transmembrane</keyword>
<evidence type="ECO:0000313" key="2">
    <source>
        <dbReference type="EMBL" id="TCK67908.1"/>
    </source>
</evidence>
<feature type="transmembrane region" description="Helical" evidence="1">
    <location>
        <begin position="121"/>
        <end position="142"/>
    </location>
</feature>
<gene>
    <name evidence="2" type="ORF">DFQ05_1691</name>
</gene>
<keyword evidence="1" id="KW-1133">Transmembrane helix</keyword>
<dbReference type="EMBL" id="SMGI01000002">
    <property type="protein sequence ID" value="TCK67908.1"/>
    <property type="molecule type" value="Genomic_DNA"/>
</dbReference>
<organism evidence="2 3">
    <name type="scientific">Winogradskyella wandonensis</name>
    <dbReference type="NCBI Taxonomy" id="1442586"/>
    <lineage>
        <taxon>Bacteria</taxon>
        <taxon>Pseudomonadati</taxon>
        <taxon>Bacteroidota</taxon>
        <taxon>Flavobacteriia</taxon>
        <taxon>Flavobacteriales</taxon>
        <taxon>Flavobacteriaceae</taxon>
        <taxon>Winogradskyella</taxon>
    </lineage>
</organism>
<keyword evidence="1" id="KW-0472">Membrane</keyword>
<reference evidence="2 3" key="1">
    <citation type="journal article" date="2015" name="Stand. Genomic Sci.">
        <title>Genomic Encyclopedia of Bacterial and Archaeal Type Strains, Phase III: the genomes of soil and plant-associated and newly described type strains.</title>
        <authorList>
            <person name="Whitman W.B."/>
            <person name="Woyke T."/>
            <person name="Klenk H.P."/>
            <person name="Zhou Y."/>
            <person name="Lilburn T.G."/>
            <person name="Beck B.J."/>
            <person name="De Vos P."/>
            <person name="Vandamme P."/>
            <person name="Eisen J.A."/>
            <person name="Garrity G."/>
            <person name="Hugenholtz P."/>
            <person name="Kyrpides N.C."/>
        </authorList>
    </citation>
    <scope>NUCLEOTIDE SEQUENCE [LARGE SCALE GENOMIC DNA]</scope>
    <source>
        <strain evidence="2 3">CECT 8445</strain>
    </source>
</reference>